<accession>A0A412K739</accession>
<evidence type="ECO:0000259" key="2">
    <source>
        <dbReference type="Pfam" id="PF00535"/>
    </source>
</evidence>
<dbReference type="GO" id="GO:0016740">
    <property type="term" value="F:transferase activity"/>
    <property type="evidence" value="ECO:0007669"/>
    <property type="project" value="UniProtKB-KW"/>
</dbReference>
<dbReference type="AlphaFoldDB" id="A0A412K739"/>
<dbReference type="Proteomes" id="UP000285462">
    <property type="component" value="Unassembled WGS sequence"/>
</dbReference>
<feature type="compositionally biased region" description="Basic and acidic residues" evidence="1">
    <location>
        <begin position="17"/>
        <end position="27"/>
    </location>
</feature>
<dbReference type="RefSeq" id="WP_117760042.1">
    <property type="nucleotide sequence ID" value="NZ_JAQEFG010000004.1"/>
</dbReference>
<evidence type="ECO:0000313" key="3">
    <source>
        <dbReference type="EMBL" id="RGS64399.1"/>
    </source>
</evidence>
<organism evidence="3 4">
    <name type="scientific">Bifidobacterium adolescentis</name>
    <dbReference type="NCBI Taxonomy" id="1680"/>
    <lineage>
        <taxon>Bacteria</taxon>
        <taxon>Bacillati</taxon>
        <taxon>Actinomycetota</taxon>
        <taxon>Actinomycetes</taxon>
        <taxon>Bifidobacteriales</taxon>
        <taxon>Bifidobacteriaceae</taxon>
        <taxon>Bifidobacterium</taxon>
    </lineage>
</organism>
<evidence type="ECO:0000256" key="1">
    <source>
        <dbReference type="SAM" id="MobiDB-lite"/>
    </source>
</evidence>
<dbReference type="CDD" id="cd00761">
    <property type="entry name" value="Glyco_tranf_GTA_type"/>
    <property type="match status" value="1"/>
</dbReference>
<keyword evidence="3" id="KW-0808">Transferase</keyword>
<gene>
    <name evidence="3" type="ORF">DWX79_07170</name>
</gene>
<dbReference type="InterPro" id="IPR029044">
    <property type="entry name" value="Nucleotide-diphossugar_trans"/>
</dbReference>
<dbReference type="InterPro" id="IPR001173">
    <property type="entry name" value="Glyco_trans_2-like"/>
</dbReference>
<dbReference type="Gene3D" id="3.90.550.10">
    <property type="entry name" value="Spore Coat Polysaccharide Biosynthesis Protein SpsA, Chain A"/>
    <property type="match status" value="1"/>
</dbReference>
<feature type="domain" description="Glycosyltransferase 2-like" evidence="2">
    <location>
        <begin position="37"/>
        <end position="68"/>
    </location>
</feature>
<name>A0A412K739_BIFAD</name>
<dbReference type="EMBL" id="QRVT01000004">
    <property type="protein sequence ID" value="RGS64399.1"/>
    <property type="molecule type" value="Genomic_DNA"/>
</dbReference>
<dbReference type="Pfam" id="PF00535">
    <property type="entry name" value="Glycos_transf_2"/>
    <property type="match status" value="1"/>
</dbReference>
<comment type="caution">
    <text evidence="3">The sequence shown here is derived from an EMBL/GenBank/DDBJ whole genome shotgun (WGS) entry which is preliminary data.</text>
</comment>
<feature type="region of interest" description="Disordered" evidence="1">
    <location>
        <begin position="1"/>
        <end position="27"/>
    </location>
</feature>
<evidence type="ECO:0000313" key="4">
    <source>
        <dbReference type="Proteomes" id="UP000285462"/>
    </source>
</evidence>
<protein>
    <submittedName>
        <fullName evidence="3">Glycosyltransferase</fullName>
    </submittedName>
</protein>
<proteinExistence type="predicted"/>
<reference evidence="3 4" key="1">
    <citation type="submission" date="2018-08" db="EMBL/GenBank/DDBJ databases">
        <title>A genome reference for cultivated species of the human gut microbiota.</title>
        <authorList>
            <person name="Zou Y."/>
            <person name="Xue W."/>
            <person name="Luo G."/>
        </authorList>
    </citation>
    <scope>NUCLEOTIDE SEQUENCE [LARGE SCALE GENOMIC DNA]</scope>
    <source>
        <strain evidence="3 4">AF21-27</strain>
    </source>
</reference>
<dbReference type="SUPFAM" id="SSF53448">
    <property type="entry name" value="Nucleotide-diphospho-sugar transferases"/>
    <property type="match status" value="1"/>
</dbReference>
<sequence length="70" mass="7977">MLSLASGRACQTGQQRKSSEGWERKMNDTMQDRPYITVMVPVYNGENFLRQAVDSVLSQPCGDFEVLIHR</sequence>